<accession>A0A1M5BCV9</accession>
<evidence type="ECO:0000313" key="2">
    <source>
        <dbReference type="EMBL" id="SHF40270.1"/>
    </source>
</evidence>
<sequence length="415" mass="45341">MKTNYTFLLPVLVLVTMFSACDKPLPDPLDLADNDFELTGATKYIIAATPVGTSGIADYLLTAADLDQGKITTRGNGMEQEGSYRYYVSNKNRFFSLLYGQGNPGAVTSYKLDATGKLSKLTNFQTETMQVLAPAKDDIFTIKVPRSGNEFATMFRINARKYQIVGEQQANIVKLAGNGERAHFTCAVQTGDKIFIPYMSIKGEPRGGDTFGTKYPDSTWVAVYSYPELRFEKTIRDNRTSFIGNYFVNGMTVTDEGDIYAFSPAAATNNGKAVSTKPSAIVRINKGTTEFDRSYFFNVQQAAGGHHISGQTYVGKGLFILEMYPQPNSLDGEGKKFAVADVVNKTFKWVTGVPDNITSTTPNNYSPKDGKKAYIGITTASEGSYVYVFDAEIAVAKKGLQVEGGTITAINALNY</sequence>
<evidence type="ECO:0000256" key="1">
    <source>
        <dbReference type="SAM" id="SignalP"/>
    </source>
</evidence>
<reference evidence="3" key="1">
    <citation type="submission" date="2016-11" db="EMBL/GenBank/DDBJ databases">
        <authorList>
            <person name="Varghese N."/>
            <person name="Submissions S."/>
        </authorList>
    </citation>
    <scope>NUCLEOTIDE SEQUENCE [LARGE SCALE GENOMIC DNA]</scope>
    <source>
        <strain evidence="3">DSM 16990</strain>
    </source>
</reference>
<protein>
    <recommendedName>
        <fullName evidence="4">DUF4374 domain-containing protein</fullName>
    </recommendedName>
</protein>
<gene>
    <name evidence="2" type="ORF">SAMN04488522_1021136</name>
</gene>
<dbReference type="STRING" id="288992.SAMN04488522_1021136"/>
<dbReference type="AlphaFoldDB" id="A0A1M5BCV9"/>
<name>A0A1M5BCV9_9SPHI</name>
<dbReference type="InterPro" id="IPR025401">
    <property type="entry name" value="DUF4374"/>
</dbReference>
<organism evidence="2 3">
    <name type="scientific">Pedobacter caeni</name>
    <dbReference type="NCBI Taxonomy" id="288992"/>
    <lineage>
        <taxon>Bacteria</taxon>
        <taxon>Pseudomonadati</taxon>
        <taxon>Bacteroidota</taxon>
        <taxon>Sphingobacteriia</taxon>
        <taxon>Sphingobacteriales</taxon>
        <taxon>Sphingobacteriaceae</taxon>
        <taxon>Pedobacter</taxon>
    </lineage>
</organism>
<evidence type="ECO:0008006" key="4">
    <source>
        <dbReference type="Google" id="ProtNLM"/>
    </source>
</evidence>
<dbReference type="PROSITE" id="PS51257">
    <property type="entry name" value="PROKAR_LIPOPROTEIN"/>
    <property type="match status" value="1"/>
</dbReference>
<dbReference type="RefSeq" id="WP_073231817.1">
    <property type="nucleotide sequence ID" value="NZ_FQUQ01000002.1"/>
</dbReference>
<keyword evidence="1" id="KW-0732">Signal</keyword>
<dbReference type="Proteomes" id="UP000184287">
    <property type="component" value="Unassembled WGS sequence"/>
</dbReference>
<feature type="signal peptide" evidence="1">
    <location>
        <begin position="1"/>
        <end position="20"/>
    </location>
</feature>
<evidence type="ECO:0000313" key="3">
    <source>
        <dbReference type="Proteomes" id="UP000184287"/>
    </source>
</evidence>
<dbReference type="Pfam" id="PF14298">
    <property type="entry name" value="DUF4374"/>
    <property type="match status" value="2"/>
</dbReference>
<feature type="chain" id="PRO_5012657521" description="DUF4374 domain-containing protein" evidence="1">
    <location>
        <begin position="21"/>
        <end position="415"/>
    </location>
</feature>
<keyword evidence="3" id="KW-1185">Reference proteome</keyword>
<dbReference type="OrthoDB" id="738440at2"/>
<proteinExistence type="predicted"/>
<dbReference type="EMBL" id="FQUQ01000002">
    <property type="protein sequence ID" value="SHF40270.1"/>
    <property type="molecule type" value="Genomic_DNA"/>
</dbReference>